<evidence type="ECO:0000256" key="1">
    <source>
        <dbReference type="SAM" id="Coils"/>
    </source>
</evidence>
<feature type="region of interest" description="Disordered" evidence="2">
    <location>
        <begin position="1"/>
        <end position="26"/>
    </location>
</feature>
<accession>A0A7J6P5Q2</accession>
<feature type="coiled-coil region" evidence="1">
    <location>
        <begin position="640"/>
        <end position="667"/>
    </location>
</feature>
<feature type="region of interest" description="Disordered" evidence="2">
    <location>
        <begin position="1025"/>
        <end position="1060"/>
    </location>
</feature>
<dbReference type="OrthoDB" id="445504at2759"/>
<name>A0A7J6P5Q2_PEROL</name>
<reference evidence="4 5" key="1">
    <citation type="submission" date="2020-04" db="EMBL/GenBank/DDBJ databases">
        <title>Perkinsus olseni comparative genomics.</title>
        <authorList>
            <person name="Bogema D.R."/>
        </authorList>
    </citation>
    <scope>NUCLEOTIDE SEQUENCE [LARGE SCALE GENOMIC DNA]</scope>
    <source>
        <strain evidence="4">00978-12</strain>
    </source>
</reference>
<evidence type="ECO:0000256" key="2">
    <source>
        <dbReference type="SAM" id="MobiDB-lite"/>
    </source>
</evidence>
<dbReference type="InterPro" id="IPR006569">
    <property type="entry name" value="CID_dom"/>
</dbReference>
<evidence type="ECO:0000313" key="4">
    <source>
        <dbReference type="EMBL" id="KAF4691504.1"/>
    </source>
</evidence>
<comment type="caution">
    <text evidence="4">The sequence shown here is derived from an EMBL/GenBank/DDBJ whole genome shotgun (WGS) entry which is preliminary data.</text>
</comment>
<feature type="region of interest" description="Disordered" evidence="2">
    <location>
        <begin position="76"/>
        <end position="138"/>
    </location>
</feature>
<dbReference type="AlphaFoldDB" id="A0A7J6P5Q2"/>
<dbReference type="EMBL" id="JABANP010000077">
    <property type="protein sequence ID" value="KAF4691504.1"/>
    <property type="molecule type" value="Genomic_DNA"/>
</dbReference>
<dbReference type="PROSITE" id="PS51391">
    <property type="entry name" value="CID"/>
    <property type="match status" value="1"/>
</dbReference>
<organism evidence="4 5">
    <name type="scientific">Perkinsus olseni</name>
    <name type="common">Perkinsus atlanticus</name>
    <dbReference type="NCBI Taxonomy" id="32597"/>
    <lineage>
        <taxon>Eukaryota</taxon>
        <taxon>Sar</taxon>
        <taxon>Alveolata</taxon>
        <taxon>Perkinsozoa</taxon>
        <taxon>Perkinsea</taxon>
        <taxon>Perkinsida</taxon>
        <taxon>Perkinsidae</taxon>
        <taxon>Perkinsus</taxon>
    </lineage>
</organism>
<feature type="region of interest" description="Disordered" evidence="2">
    <location>
        <begin position="426"/>
        <end position="469"/>
    </location>
</feature>
<dbReference type="Pfam" id="PF04818">
    <property type="entry name" value="CID"/>
    <property type="match status" value="1"/>
</dbReference>
<evidence type="ECO:0000259" key="3">
    <source>
        <dbReference type="PROSITE" id="PS51391"/>
    </source>
</evidence>
<evidence type="ECO:0000313" key="5">
    <source>
        <dbReference type="Proteomes" id="UP000541610"/>
    </source>
</evidence>
<feature type="compositionally biased region" description="Low complexity" evidence="2">
    <location>
        <begin position="430"/>
        <end position="441"/>
    </location>
</feature>
<sequence length="1060" mass="115854">MWNGPPPAAGPMQMGGGPPLPGYYPPECSAMARTTTNAAAAAAALRGVSTATGPGLASATPTAAAVGRGRSYEGLEVPPMPYVGGQQQQQPPPYSQPLPYTHPPPPAQMPYGGPPPQHGGFMPPPRPPQQQQQPIPPPAPIEEKFSKELQAIADNYHLPDTTANLNPQLAARYGAIIVSLAGGVPASDDSIRDAAAWLLENRQQTSAIAASLLRSMRMPKDGHHAMSMLFVIHEVLQQTSGPQGVVVRVLLKNYLPWMCRAAYGACYNRNSRKPGHDLTPQQKNVTRLIQIWKDQGIITADEARDFDKLATEEHAFAKPPPEPPLLLPSMIYGGLHGEGSKDTGKRHQYRTYKLLPATAENVSVGVLASLVKASGRRAREQQVAVVPYTPLDPVVLAMVPQYLSAEPRPPERAVALIESLIPLKDDSDSESVSSRSSSPSKSRTKSESRSTSRSRESAPPAKIPRRSNFSDAPPVISDFNISDPVEAFRWGPYCFVLDGVTVVLIMSPRQKPKAPAEIVEPLEVPSIFDRLAGSCPDYLRSSKTHTKKSEAAMMTTAVEEILGDAETSVAPDGVDRNICQMCFLRATQCIDWSRVEELQQKFSKGSKSPQLDYCVQEPVILKNGVKVHILGVVHSSEASALNVEKALEQLQVNCVALESDLARTEARRKFQLPFKGKWSELTDLKDMGGQGATFEELVSARLVRVSGNAERTQFLAACGSVSGMPELTAIYETKRRGLPLHSIDMLETLKLIQNNEMEKAKDTAKRIGDLPESLLRMISDEQTVFETYLRLIYGEEAVAKCGANQLDSAVAYRQATSNAARAPQFLPARRLAELEHRSPPHADFLLGEMHRLFRPKYYLSHVFLRDVFMAYKIGALSRELSEGDAVLAVVGGVHVQGIRALLSQENPPCDIHALACCFVDAEVLRRVWMDVFEIDLSAAASRGGMFKGHLTVPQADEVEQLRDELLRRIFVQKRVQQWDDAGQCWKNVEMNEAEEPAQETGGADSAEERKAYGVLLLEGRINPYPLEIESQSGPTDAKTVSQCTSQDTPPSKRQKVSGGA</sequence>
<dbReference type="Proteomes" id="UP000541610">
    <property type="component" value="Unassembled WGS sequence"/>
</dbReference>
<feature type="compositionally biased region" description="Polar residues" evidence="2">
    <location>
        <begin position="1029"/>
        <end position="1051"/>
    </location>
</feature>
<gene>
    <name evidence="4" type="ORF">FOZ60_015366</name>
</gene>
<dbReference type="InterPro" id="IPR008942">
    <property type="entry name" value="ENTH_VHS"/>
</dbReference>
<dbReference type="Gene3D" id="1.25.40.90">
    <property type="match status" value="1"/>
</dbReference>
<keyword evidence="1" id="KW-0175">Coiled coil</keyword>
<proteinExistence type="predicted"/>
<feature type="compositionally biased region" description="Basic and acidic residues" evidence="2">
    <location>
        <begin position="444"/>
        <end position="456"/>
    </location>
</feature>
<protein>
    <recommendedName>
        <fullName evidence="3">CID domain-containing protein</fullName>
    </recommendedName>
</protein>
<feature type="compositionally biased region" description="Pro residues" evidence="2">
    <location>
        <begin position="90"/>
        <end position="138"/>
    </location>
</feature>
<feature type="domain" description="CID" evidence="3">
    <location>
        <begin position="165"/>
        <end position="314"/>
    </location>
</feature>